<keyword evidence="1" id="KW-0812">Transmembrane</keyword>
<sequence>MFKTCYTFRMLDYILIGCAALIIIFALRYFIKLTERDKRKTAGTRQKMYSFANCPLCASPLYKEDLYSRVFRPMTVSDQRCIILGCPHCYPKPEPGVKRVCPVCHKEVPPEGHLVARLFNKTKDGKKHVIVTGCSVCCKYEPS</sequence>
<name>U1GU05_TRESO</name>
<evidence type="ECO:0000313" key="2">
    <source>
        <dbReference type="EMBL" id="ERF61425.1"/>
    </source>
</evidence>
<keyword evidence="1" id="KW-0472">Membrane</keyword>
<dbReference type="EMBL" id="AVQI01000020">
    <property type="protein sequence ID" value="ERK04575.1"/>
    <property type="molecule type" value="Genomic_DNA"/>
</dbReference>
<dbReference type="AlphaFoldDB" id="U1GU05"/>
<dbReference type="STRING" id="1125725.HMPREF1325_2137"/>
<dbReference type="Proteomes" id="UP000016412">
    <property type="component" value="Unassembled WGS sequence"/>
</dbReference>
<organism evidence="2 4">
    <name type="scientific">Treponema socranskii subsp. socranskii VPI DR56BR1116 = ATCC 35536</name>
    <dbReference type="NCBI Taxonomy" id="1125725"/>
    <lineage>
        <taxon>Bacteria</taxon>
        <taxon>Pseudomonadati</taxon>
        <taxon>Spirochaetota</taxon>
        <taxon>Spirochaetia</taxon>
        <taxon>Spirochaetales</taxon>
        <taxon>Treponemataceae</taxon>
        <taxon>Treponema</taxon>
    </lineage>
</organism>
<comment type="caution">
    <text evidence="2">The sequence shown here is derived from an EMBL/GenBank/DDBJ whole genome shotgun (WGS) entry which is preliminary data.</text>
</comment>
<evidence type="ECO:0000313" key="4">
    <source>
        <dbReference type="Proteomes" id="UP000016412"/>
    </source>
</evidence>
<evidence type="ECO:0000256" key="1">
    <source>
        <dbReference type="SAM" id="Phobius"/>
    </source>
</evidence>
<keyword evidence="5" id="KW-1185">Reference proteome</keyword>
<feature type="transmembrane region" description="Helical" evidence="1">
    <location>
        <begin position="13"/>
        <end position="31"/>
    </location>
</feature>
<proteinExistence type="predicted"/>
<dbReference type="Proteomes" id="UP000016646">
    <property type="component" value="Unassembled WGS sequence"/>
</dbReference>
<gene>
    <name evidence="3" type="ORF">HMPREF0860_0818</name>
    <name evidence="2" type="ORF">HMPREF1325_2137</name>
</gene>
<accession>U1GU05</accession>
<dbReference type="EMBL" id="AUZJ01000013">
    <property type="protein sequence ID" value="ERF61425.1"/>
    <property type="molecule type" value="Genomic_DNA"/>
</dbReference>
<dbReference type="eggNOG" id="ENOG502ZQCQ">
    <property type="taxonomic scope" value="Bacteria"/>
</dbReference>
<evidence type="ECO:0000313" key="3">
    <source>
        <dbReference type="EMBL" id="ERK04575.1"/>
    </source>
</evidence>
<dbReference type="PATRIC" id="fig|1125725.3.peg.579"/>
<protein>
    <submittedName>
        <fullName evidence="2">Uncharacterized protein</fullName>
    </submittedName>
</protein>
<evidence type="ECO:0000313" key="5">
    <source>
        <dbReference type="Proteomes" id="UP000016646"/>
    </source>
</evidence>
<reference evidence="4 5" key="1">
    <citation type="submission" date="2013-08" db="EMBL/GenBank/DDBJ databases">
        <authorList>
            <person name="Durkin A.S."/>
            <person name="Haft D.R."/>
            <person name="McCorrison J."/>
            <person name="Torralba M."/>
            <person name="Gillis M."/>
            <person name="Haft D.H."/>
            <person name="Methe B."/>
            <person name="Sutton G."/>
            <person name="Nelson K.E."/>
        </authorList>
    </citation>
    <scope>NUCLEOTIDE SEQUENCE [LARGE SCALE GENOMIC DNA]</scope>
    <source>
        <strain evidence="3 5">ATCC 35536</strain>
        <strain evidence="2 4">VPI DR56BR1116</strain>
    </source>
</reference>
<keyword evidence="1" id="KW-1133">Transmembrane helix</keyword>